<name>A0AAD2FT25_9STRA</name>
<evidence type="ECO:0000256" key="1">
    <source>
        <dbReference type="SAM" id="Phobius"/>
    </source>
</evidence>
<gene>
    <name evidence="3" type="ORF">CYCCA115_LOCUS13278</name>
</gene>
<feature type="signal peptide" evidence="2">
    <location>
        <begin position="1"/>
        <end position="17"/>
    </location>
</feature>
<evidence type="ECO:0000313" key="4">
    <source>
        <dbReference type="Proteomes" id="UP001295423"/>
    </source>
</evidence>
<keyword evidence="2" id="KW-0732">Signal</keyword>
<comment type="caution">
    <text evidence="3">The sequence shown here is derived from an EMBL/GenBank/DDBJ whole genome shotgun (WGS) entry which is preliminary data.</text>
</comment>
<organism evidence="3 4">
    <name type="scientific">Cylindrotheca closterium</name>
    <dbReference type="NCBI Taxonomy" id="2856"/>
    <lineage>
        <taxon>Eukaryota</taxon>
        <taxon>Sar</taxon>
        <taxon>Stramenopiles</taxon>
        <taxon>Ochrophyta</taxon>
        <taxon>Bacillariophyta</taxon>
        <taxon>Bacillariophyceae</taxon>
        <taxon>Bacillariophycidae</taxon>
        <taxon>Bacillariales</taxon>
        <taxon>Bacillariaceae</taxon>
        <taxon>Cylindrotheca</taxon>
    </lineage>
</organism>
<reference evidence="3" key="1">
    <citation type="submission" date="2023-08" db="EMBL/GenBank/DDBJ databases">
        <authorList>
            <person name="Audoor S."/>
            <person name="Bilcke G."/>
        </authorList>
    </citation>
    <scope>NUCLEOTIDE SEQUENCE</scope>
</reference>
<sequence length="246" mass="26639">MWQSSLFILLIASTACAFVPQSPSPLVQTTTELSAKSQKQQHSFEHALASSFLAASLTVAASNPLPAQAYSSSDYASDTVQDVVTTLKQNRGNMDGTFQAYESIAEIITQGKGIGGMVNYKGVALERGYVADEDTSVYNPGLTLLTESEKERLVEAVVDARKEGLQQGKWDQNIEQAYNEVKGKLDPFHTYELKGFLGFVPYYGAILYLVVFGVQQFARGLFPVAYGMGVLAFFGPIIAIIAAGPQ</sequence>
<evidence type="ECO:0000256" key="2">
    <source>
        <dbReference type="SAM" id="SignalP"/>
    </source>
</evidence>
<keyword evidence="1" id="KW-0812">Transmembrane</keyword>
<proteinExistence type="predicted"/>
<dbReference type="EMBL" id="CAKOGP040001792">
    <property type="protein sequence ID" value="CAJ1951868.1"/>
    <property type="molecule type" value="Genomic_DNA"/>
</dbReference>
<dbReference type="Proteomes" id="UP001295423">
    <property type="component" value="Unassembled WGS sequence"/>
</dbReference>
<keyword evidence="1" id="KW-1133">Transmembrane helix</keyword>
<feature type="transmembrane region" description="Helical" evidence="1">
    <location>
        <begin position="221"/>
        <end position="243"/>
    </location>
</feature>
<keyword evidence="1" id="KW-0472">Membrane</keyword>
<feature type="chain" id="PRO_5042213358" evidence="2">
    <location>
        <begin position="18"/>
        <end position="246"/>
    </location>
</feature>
<protein>
    <submittedName>
        <fullName evidence="3">Uncharacterized protein</fullName>
    </submittedName>
</protein>
<evidence type="ECO:0000313" key="3">
    <source>
        <dbReference type="EMBL" id="CAJ1951868.1"/>
    </source>
</evidence>
<accession>A0AAD2FT25</accession>
<feature type="transmembrane region" description="Helical" evidence="1">
    <location>
        <begin position="195"/>
        <end position="214"/>
    </location>
</feature>
<keyword evidence="4" id="KW-1185">Reference proteome</keyword>
<dbReference type="AlphaFoldDB" id="A0AAD2FT25"/>